<feature type="domain" description="Pseudouridine synthase I TruA alpha/beta" evidence="6">
    <location>
        <begin position="264"/>
        <end position="376"/>
    </location>
</feature>
<proteinExistence type="inferred from homology"/>
<comment type="caution">
    <text evidence="7">The sequence shown here is derived from an EMBL/GenBank/DDBJ whole genome shotgun (WGS) entry which is preliminary data.</text>
</comment>
<evidence type="ECO:0000256" key="4">
    <source>
        <dbReference type="RuleBase" id="RU003792"/>
    </source>
</evidence>
<gene>
    <name evidence="7" type="ORF">HYH02_008259</name>
</gene>
<evidence type="ECO:0000256" key="5">
    <source>
        <dbReference type="SAM" id="MobiDB-lite"/>
    </source>
</evidence>
<feature type="compositionally biased region" description="Low complexity" evidence="5">
    <location>
        <begin position="216"/>
        <end position="251"/>
    </location>
</feature>
<dbReference type="InterPro" id="IPR020094">
    <property type="entry name" value="TruA/RsuA/RluB/E/F_N"/>
</dbReference>
<protein>
    <recommendedName>
        <fullName evidence="4">tRNA pseudouridine synthase</fullName>
        <ecNumber evidence="4">5.4.99.12</ecNumber>
    </recommendedName>
</protein>
<feature type="region of interest" description="Disordered" evidence="5">
    <location>
        <begin position="422"/>
        <end position="489"/>
    </location>
</feature>
<dbReference type="InterPro" id="IPR020097">
    <property type="entry name" value="PsdUridine_synth_TruA_a/b_dom"/>
</dbReference>
<feature type="region of interest" description="Disordered" evidence="5">
    <location>
        <begin position="202"/>
        <end position="255"/>
    </location>
</feature>
<dbReference type="NCBIfam" id="TIGR00071">
    <property type="entry name" value="hisT_truA"/>
    <property type="match status" value="1"/>
</dbReference>
<dbReference type="GO" id="GO:1990481">
    <property type="term" value="P:mRNA pseudouridine synthesis"/>
    <property type="evidence" value="ECO:0007669"/>
    <property type="project" value="TreeGrafter"/>
</dbReference>
<dbReference type="Gene3D" id="3.30.70.660">
    <property type="entry name" value="Pseudouridine synthase I, catalytic domain, C-terminal subdomain"/>
    <property type="match status" value="1"/>
</dbReference>
<evidence type="ECO:0000256" key="3">
    <source>
        <dbReference type="ARBA" id="ARBA00023235"/>
    </source>
</evidence>
<comment type="similarity">
    <text evidence="1 4">Belongs to the tRNA pseudouridine synthase TruA family.</text>
</comment>
<keyword evidence="2 4" id="KW-0819">tRNA processing</keyword>
<dbReference type="GO" id="GO:0160147">
    <property type="term" value="F:tRNA pseudouridine(38-40) synthase activity"/>
    <property type="evidence" value="ECO:0007669"/>
    <property type="project" value="UniProtKB-EC"/>
</dbReference>
<dbReference type="PANTHER" id="PTHR11142">
    <property type="entry name" value="PSEUDOURIDYLATE SYNTHASE"/>
    <property type="match status" value="1"/>
</dbReference>
<dbReference type="PANTHER" id="PTHR11142:SF5">
    <property type="entry name" value="TRNA PSEUDOURIDINE(38_39) SYNTHASE"/>
    <property type="match status" value="1"/>
</dbReference>
<organism evidence="7 8">
    <name type="scientific">Chlamydomonas schloesseri</name>
    <dbReference type="NCBI Taxonomy" id="2026947"/>
    <lineage>
        <taxon>Eukaryota</taxon>
        <taxon>Viridiplantae</taxon>
        <taxon>Chlorophyta</taxon>
        <taxon>core chlorophytes</taxon>
        <taxon>Chlorophyceae</taxon>
        <taxon>CS clade</taxon>
        <taxon>Chlamydomonadales</taxon>
        <taxon>Chlamydomonadaceae</taxon>
        <taxon>Chlamydomonas</taxon>
    </lineage>
</organism>
<comment type="catalytic activity">
    <reaction evidence="4">
        <text>uridine(38/39/40) in tRNA = pseudouridine(38/39/40) in tRNA</text>
        <dbReference type="Rhea" id="RHEA:22376"/>
        <dbReference type="Rhea" id="RHEA-COMP:10085"/>
        <dbReference type="Rhea" id="RHEA-COMP:10087"/>
        <dbReference type="ChEBI" id="CHEBI:65314"/>
        <dbReference type="ChEBI" id="CHEBI:65315"/>
        <dbReference type="EC" id="5.4.99.12"/>
    </reaction>
</comment>
<sequence>MRGASNVGGGGEPSTSAPARTQPAAGGEEDGTAGEGAGGDGTPSAQPAKKQKRAPREFDFSRYRTRYVALELMYVGWAFQGFARQDNTENTIEGVLFSALRKTKLMPEAAAKPISELAYSRCGRTDRGVSALGQVVALQLRSSARVDEPEAELDQEFDYPRLINKALPPEVRILGWTPVPLDFNARFSCLYREYKYFIIQQRLPQPPPPPQPQPAAAPSGEQDAAAAVGPGPGSTSAAAAAGQQQQQQQQQHQHSLDIEAIRTAAAHFIGEHDFRNFCKPDVATVRSFRRRILSFTVEPVTTSAADSAHQVFALTVRGTAFLWHQVRCMAAILLMVGRGQEPPEVVARLLDVEACPRKPQYSMAPEEPLLLYACGFAGLQFRRTHAAVEANLVDVASLLHRHLIGAALTAACHSRLAKDTRCSEAGSTSGSGGGAGGGAGGRGASHIPLMRRQTEPSIEERFARRGMTWPPEPVPGGAAAGEEEDGMGE</sequence>
<dbReference type="Pfam" id="PF01416">
    <property type="entry name" value="PseudoU_synth_1"/>
    <property type="match status" value="1"/>
</dbReference>
<evidence type="ECO:0000313" key="7">
    <source>
        <dbReference type="EMBL" id="KAG2446693.1"/>
    </source>
</evidence>
<dbReference type="AlphaFoldDB" id="A0A836B3Y1"/>
<evidence type="ECO:0000313" key="8">
    <source>
        <dbReference type="Proteomes" id="UP000613740"/>
    </source>
</evidence>
<name>A0A836B3Y1_9CHLO</name>
<dbReference type="GO" id="GO:0031119">
    <property type="term" value="P:tRNA pseudouridine synthesis"/>
    <property type="evidence" value="ECO:0007669"/>
    <property type="project" value="TreeGrafter"/>
</dbReference>
<dbReference type="HAMAP" id="MF_00171">
    <property type="entry name" value="TruA"/>
    <property type="match status" value="1"/>
</dbReference>
<dbReference type="InterPro" id="IPR020095">
    <property type="entry name" value="PsdUridine_synth_TruA_C"/>
</dbReference>
<dbReference type="GO" id="GO:0003723">
    <property type="term" value="F:RNA binding"/>
    <property type="evidence" value="ECO:0007669"/>
    <property type="project" value="InterPro"/>
</dbReference>
<evidence type="ECO:0000259" key="6">
    <source>
        <dbReference type="Pfam" id="PF01416"/>
    </source>
</evidence>
<evidence type="ECO:0000256" key="1">
    <source>
        <dbReference type="ARBA" id="ARBA00009375"/>
    </source>
</evidence>
<keyword evidence="8" id="KW-1185">Reference proteome</keyword>
<dbReference type="GO" id="GO:0005737">
    <property type="term" value="C:cytoplasm"/>
    <property type="evidence" value="ECO:0007669"/>
    <property type="project" value="TreeGrafter"/>
</dbReference>
<feature type="compositionally biased region" description="Gly residues" evidence="5">
    <location>
        <begin position="1"/>
        <end position="12"/>
    </location>
</feature>
<dbReference type="OrthoDB" id="25767at2759"/>
<dbReference type="Proteomes" id="UP000613740">
    <property type="component" value="Unassembled WGS sequence"/>
</dbReference>
<dbReference type="InterPro" id="IPR020103">
    <property type="entry name" value="PsdUridine_synth_cat_dom_sf"/>
</dbReference>
<reference evidence="7" key="1">
    <citation type="journal article" date="2020" name="bioRxiv">
        <title>Comparative genomics of Chlamydomonas.</title>
        <authorList>
            <person name="Craig R.J."/>
            <person name="Hasan A.R."/>
            <person name="Ness R.W."/>
            <person name="Keightley P.D."/>
        </authorList>
    </citation>
    <scope>NUCLEOTIDE SEQUENCE</scope>
    <source>
        <strain evidence="7">CCAP 11/173</strain>
    </source>
</reference>
<dbReference type="InterPro" id="IPR001406">
    <property type="entry name" value="PsdUridine_synth_TruA"/>
</dbReference>
<feature type="region of interest" description="Disordered" evidence="5">
    <location>
        <begin position="1"/>
        <end position="56"/>
    </location>
</feature>
<feature type="compositionally biased region" description="Gly residues" evidence="5">
    <location>
        <begin position="429"/>
        <end position="443"/>
    </location>
</feature>
<feature type="compositionally biased region" description="Pro residues" evidence="5">
    <location>
        <begin position="204"/>
        <end position="215"/>
    </location>
</feature>
<keyword evidence="3 4" id="KW-0413">Isomerase</keyword>
<feature type="compositionally biased region" description="Basic and acidic residues" evidence="5">
    <location>
        <begin position="452"/>
        <end position="463"/>
    </location>
</feature>
<dbReference type="GO" id="GO:0005634">
    <property type="term" value="C:nucleus"/>
    <property type="evidence" value="ECO:0007669"/>
    <property type="project" value="TreeGrafter"/>
</dbReference>
<dbReference type="Gene3D" id="3.30.70.580">
    <property type="entry name" value="Pseudouridine synthase I, catalytic domain, N-terminal subdomain"/>
    <property type="match status" value="1"/>
</dbReference>
<dbReference type="EC" id="5.4.99.12" evidence="4"/>
<evidence type="ECO:0000256" key="2">
    <source>
        <dbReference type="ARBA" id="ARBA00022694"/>
    </source>
</evidence>
<dbReference type="EMBL" id="JAEHOD010000025">
    <property type="protein sequence ID" value="KAG2446693.1"/>
    <property type="molecule type" value="Genomic_DNA"/>
</dbReference>
<accession>A0A836B3Y1</accession>
<dbReference type="SUPFAM" id="SSF55120">
    <property type="entry name" value="Pseudouridine synthase"/>
    <property type="match status" value="1"/>
</dbReference>